<dbReference type="Proteomes" id="UP001595748">
    <property type="component" value="Unassembled WGS sequence"/>
</dbReference>
<accession>A0ABV8A227</accession>
<evidence type="ECO:0000313" key="3">
    <source>
        <dbReference type="EMBL" id="MFC3859504.1"/>
    </source>
</evidence>
<dbReference type="Pfam" id="PF03009">
    <property type="entry name" value="GDPD"/>
    <property type="match status" value="1"/>
</dbReference>
<dbReference type="PROSITE" id="PS51257">
    <property type="entry name" value="PROKAR_LIPOPROTEIN"/>
    <property type="match status" value="1"/>
</dbReference>
<feature type="chain" id="PRO_5047499813" evidence="1">
    <location>
        <begin position="21"/>
        <end position="373"/>
    </location>
</feature>
<feature type="domain" description="GP-PDE" evidence="2">
    <location>
        <begin position="31"/>
        <end position="338"/>
    </location>
</feature>
<keyword evidence="1" id="KW-0732">Signal</keyword>
<dbReference type="PANTHER" id="PTHR46211:SF14">
    <property type="entry name" value="GLYCEROPHOSPHODIESTER PHOSPHODIESTERASE"/>
    <property type="match status" value="1"/>
</dbReference>
<evidence type="ECO:0000313" key="4">
    <source>
        <dbReference type="Proteomes" id="UP001595748"/>
    </source>
</evidence>
<evidence type="ECO:0000256" key="1">
    <source>
        <dbReference type="SAM" id="SignalP"/>
    </source>
</evidence>
<proteinExistence type="predicted"/>
<dbReference type="RefSeq" id="WP_380075666.1">
    <property type="nucleotide sequence ID" value="NZ_JBHRZF010000013.1"/>
</dbReference>
<dbReference type="PANTHER" id="PTHR46211">
    <property type="entry name" value="GLYCEROPHOSPHORYL DIESTER PHOSPHODIESTERASE"/>
    <property type="match status" value="1"/>
</dbReference>
<dbReference type="EMBL" id="JBHRZF010000013">
    <property type="protein sequence ID" value="MFC3859504.1"/>
    <property type="molecule type" value="Genomic_DNA"/>
</dbReference>
<dbReference type="InterPro" id="IPR030395">
    <property type="entry name" value="GP_PDE_dom"/>
</dbReference>
<organism evidence="3 4">
    <name type="scientific">Deinococcus antarcticus</name>
    <dbReference type="NCBI Taxonomy" id="1298767"/>
    <lineage>
        <taxon>Bacteria</taxon>
        <taxon>Thermotogati</taxon>
        <taxon>Deinococcota</taxon>
        <taxon>Deinococci</taxon>
        <taxon>Deinococcales</taxon>
        <taxon>Deinococcaceae</taxon>
        <taxon>Deinococcus</taxon>
    </lineage>
</organism>
<sequence>MNKLKLSALTAALLALVACTPTPVTEPKPTFDLQAHRGGLGLISESTLASFANALNIGVTTLELDTQVTKDGKVVVTHDRKISDRKCKDTAPVTAGDPDYPYVGKFIVNLTLAQIKTLDCGSLRLSDRPTQQLVPGITMPELKDVFTLVKTARAEGVMLNIETKIEAGAPSETAPREQFVTAVLNEISKAGMEKQVTMQSFDWGALMLIRKLKPELPIVALTNGQQFLQLGQDGKSPWLGGLDIDDFPGSTLQSRYVAAAKSFGVNTLSPVHGDPQGGQVGDPGYQPFTTAELVREAHAAGMKVVPWTINDPRTWEALLNAGVDGVITDYPDLLRAHLDSRGYALPKQYPVDGKTLCTLIRTDPANSRVNCPS</sequence>
<reference evidence="4" key="1">
    <citation type="journal article" date="2019" name="Int. J. Syst. Evol. Microbiol.">
        <title>The Global Catalogue of Microorganisms (GCM) 10K type strain sequencing project: providing services to taxonomists for standard genome sequencing and annotation.</title>
        <authorList>
            <consortium name="The Broad Institute Genomics Platform"/>
            <consortium name="The Broad Institute Genome Sequencing Center for Infectious Disease"/>
            <person name="Wu L."/>
            <person name="Ma J."/>
        </authorList>
    </citation>
    <scope>NUCLEOTIDE SEQUENCE [LARGE SCALE GENOMIC DNA]</scope>
    <source>
        <strain evidence="4">CCTCC AB 2013263</strain>
    </source>
</reference>
<evidence type="ECO:0000259" key="2">
    <source>
        <dbReference type="PROSITE" id="PS51704"/>
    </source>
</evidence>
<dbReference type="Gene3D" id="3.20.20.190">
    <property type="entry name" value="Phosphatidylinositol (PI) phosphodiesterase"/>
    <property type="match status" value="1"/>
</dbReference>
<dbReference type="PROSITE" id="PS51704">
    <property type="entry name" value="GP_PDE"/>
    <property type="match status" value="1"/>
</dbReference>
<name>A0ABV8A227_9DEIO</name>
<keyword evidence="4" id="KW-1185">Reference proteome</keyword>
<dbReference type="SUPFAM" id="SSF51695">
    <property type="entry name" value="PLC-like phosphodiesterases"/>
    <property type="match status" value="1"/>
</dbReference>
<comment type="caution">
    <text evidence="3">The sequence shown here is derived from an EMBL/GenBank/DDBJ whole genome shotgun (WGS) entry which is preliminary data.</text>
</comment>
<dbReference type="InterPro" id="IPR017946">
    <property type="entry name" value="PLC-like_Pdiesterase_TIM-brl"/>
</dbReference>
<feature type="signal peptide" evidence="1">
    <location>
        <begin position="1"/>
        <end position="20"/>
    </location>
</feature>
<protein>
    <submittedName>
        <fullName evidence="3">Glycerophosphodiester phosphodiesterase family protein</fullName>
    </submittedName>
</protein>
<gene>
    <name evidence="3" type="ORF">ACFOPQ_01780</name>
</gene>